<dbReference type="PANTHER" id="PTHR23339">
    <property type="entry name" value="TYROSINE SPECIFIC PROTEIN PHOSPHATASE AND DUAL SPECIFICITY PROTEIN PHOSPHATASE"/>
    <property type="match status" value="1"/>
</dbReference>
<dbReference type="InterPro" id="IPR050561">
    <property type="entry name" value="PTP"/>
</dbReference>
<dbReference type="Pfam" id="PF22784">
    <property type="entry name" value="PTP-SAK"/>
    <property type="match status" value="1"/>
</dbReference>
<dbReference type="InterPro" id="IPR029021">
    <property type="entry name" value="Prot-tyrosine_phosphatase-like"/>
</dbReference>
<protein>
    <submittedName>
        <fullName evidence="3">Protein tyrosine phosphatase</fullName>
    </submittedName>
</protein>
<keyword evidence="1" id="KW-0378">Hydrolase</keyword>
<dbReference type="InterPro" id="IPR003595">
    <property type="entry name" value="Tyr_Pase_cat"/>
</dbReference>
<dbReference type="InterPro" id="IPR000387">
    <property type="entry name" value="Tyr_Pase_dom"/>
</dbReference>
<dbReference type="OrthoDB" id="196319at2"/>
<dbReference type="GO" id="GO:0016791">
    <property type="term" value="F:phosphatase activity"/>
    <property type="evidence" value="ECO:0007669"/>
    <property type="project" value="UniProtKB-ARBA"/>
</dbReference>
<keyword evidence="4" id="KW-1185">Reference proteome</keyword>
<dbReference type="EMBL" id="CP040871">
    <property type="protein sequence ID" value="QDA57009.1"/>
    <property type="molecule type" value="Genomic_DNA"/>
</dbReference>
<name>A0A5B7ZQG5_9GAMM</name>
<dbReference type="AlphaFoldDB" id="A0A5B7ZQG5"/>
<proteinExistence type="predicted"/>
<dbReference type="SMART" id="SM00404">
    <property type="entry name" value="PTPc_motif"/>
    <property type="match status" value="1"/>
</dbReference>
<sequence>MTVKAARTSLTHPILIATLQVGDGKIGITFCPGKKQPNAMTGAWDRDLRMDLETIRKWGACDVVSLIESHEMTSLCVDGLPHIAKEIGLRWHHLPIVDQCAPDHSFERMWRTTRPGLVSTLHAGGGVLVHCKGGLGRAGTVAAMLLLDCESALMAADAIARVREVRRDAVETYEQESYLNAWASKRRDHP</sequence>
<evidence type="ECO:0000313" key="3">
    <source>
        <dbReference type="EMBL" id="QDA57009.1"/>
    </source>
</evidence>
<dbReference type="KEGG" id="thes:FHQ07_06605"/>
<dbReference type="CDD" id="cd14505">
    <property type="entry name" value="CDKN3-like"/>
    <property type="match status" value="1"/>
</dbReference>
<gene>
    <name evidence="3" type="ORF">FHQ07_06605</name>
</gene>
<dbReference type="PROSITE" id="PS50056">
    <property type="entry name" value="TYR_PHOSPHATASE_2"/>
    <property type="match status" value="1"/>
</dbReference>
<organism evidence="3 4">
    <name type="scientific">Thermomonas aquatica</name>
    <dbReference type="NCBI Taxonomy" id="2202149"/>
    <lineage>
        <taxon>Bacteria</taxon>
        <taxon>Pseudomonadati</taxon>
        <taxon>Pseudomonadota</taxon>
        <taxon>Gammaproteobacteria</taxon>
        <taxon>Lysobacterales</taxon>
        <taxon>Lysobacteraceae</taxon>
        <taxon>Thermomonas</taxon>
    </lineage>
</organism>
<evidence type="ECO:0000256" key="1">
    <source>
        <dbReference type="ARBA" id="ARBA00022801"/>
    </source>
</evidence>
<dbReference type="Gene3D" id="3.90.190.10">
    <property type="entry name" value="Protein tyrosine phosphatase superfamily"/>
    <property type="match status" value="1"/>
</dbReference>
<dbReference type="InterPro" id="IPR057023">
    <property type="entry name" value="PTP-SAK"/>
</dbReference>
<dbReference type="FunFam" id="3.90.190.10:FF:000157">
    <property type="entry name" value="Protein-tyrosine phosphatase"/>
    <property type="match status" value="1"/>
</dbReference>
<dbReference type="SUPFAM" id="SSF52799">
    <property type="entry name" value="(Phosphotyrosine protein) phosphatases II"/>
    <property type="match status" value="1"/>
</dbReference>
<dbReference type="Proteomes" id="UP000308149">
    <property type="component" value="Chromosome"/>
</dbReference>
<evidence type="ECO:0000259" key="2">
    <source>
        <dbReference type="PROSITE" id="PS50056"/>
    </source>
</evidence>
<accession>A0A5B7ZQG5</accession>
<feature type="domain" description="Tyrosine specific protein phosphatases" evidence="2">
    <location>
        <begin position="104"/>
        <end position="177"/>
    </location>
</feature>
<reference evidence="3 4" key="1">
    <citation type="submission" date="2019-06" db="EMBL/GenBank/DDBJ databases">
        <title>Thermomonas aquatica sp. nov., isolated from an industrial wastewater treatment plant.</title>
        <authorList>
            <person name="Jeon J.H."/>
            <person name="Park D.-S."/>
        </authorList>
    </citation>
    <scope>NUCLEOTIDE SEQUENCE [LARGE SCALE GENOMIC DNA]</scope>
    <source>
        <strain evidence="3 4">SY21</strain>
    </source>
</reference>
<evidence type="ECO:0000313" key="4">
    <source>
        <dbReference type="Proteomes" id="UP000308149"/>
    </source>
</evidence>